<proteinExistence type="predicted"/>
<dbReference type="PANTHER" id="PTHR37184">
    <property type="entry name" value="CLAVATA3/ESR (CLE)-RELATED PROTEIN 27"/>
    <property type="match status" value="1"/>
</dbReference>
<evidence type="ECO:0000256" key="1">
    <source>
        <dbReference type="SAM" id="MobiDB-lite"/>
    </source>
</evidence>
<evidence type="ECO:0008006" key="5">
    <source>
        <dbReference type="Google" id="ProtNLM"/>
    </source>
</evidence>
<organism evidence="3 4">
    <name type="scientific">Coptis chinensis</name>
    <dbReference type="NCBI Taxonomy" id="261450"/>
    <lineage>
        <taxon>Eukaryota</taxon>
        <taxon>Viridiplantae</taxon>
        <taxon>Streptophyta</taxon>
        <taxon>Embryophyta</taxon>
        <taxon>Tracheophyta</taxon>
        <taxon>Spermatophyta</taxon>
        <taxon>Magnoliopsida</taxon>
        <taxon>Ranunculales</taxon>
        <taxon>Ranunculaceae</taxon>
        <taxon>Coptidoideae</taxon>
        <taxon>Coptis</taxon>
    </lineage>
</organism>
<gene>
    <name evidence="3" type="ORF">IFM89_013431</name>
</gene>
<keyword evidence="4" id="KW-1185">Reference proteome</keyword>
<accession>A0A835LE84</accession>
<evidence type="ECO:0000256" key="2">
    <source>
        <dbReference type="SAM" id="SignalP"/>
    </source>
</evidence>
<feature type="signal peptide" evidence="2">
    <location>
        <begin position="1"/>
        <end position="27"/>
    </location>
</feature>
<dbReference type="OrthoDB" id="1298458at2759"/>
<name>A0A835LE84_9MAGN</name>
<sequence length="109" mass="12371">MSIAVSKRLVMLPLAVMLMILVLKAGAIRLLSEDVVVNEKKDVVVVVEEMNVINNNKNNKRDKEEIVKKEEMLKKYFNGRSYNGFNSTGKGIEESKRRVPSCPDPLHNK</sequence>
<keyword evidence="2" id="KW-0732">Signal</keyword>
<evidence type="ECO:0000313" key="4">
    <source>
        <dbReference type="Proteomes" id="UP000631114"/>
    </source>
</evidence>
<feature type="chain" id="PRO_5032408575" description="CLAVATA3/ESR (CLE)-related protein" evidence="2">
    <location>
        <begin position="28"/>
        <end position="109"/>
    </location>
</feature>
<dbReference type="Proteomes" id="UP000631114">
    <property type="component" value="Unassembled WGS sequence"/>
</dbReference>
<reference evidence="3 4" key="1">
    <citation type="submission" date="2020-10" db="EMBL/GenBank/DDBJ databases">
        <title>The Coptis chinensis genome and diversification of protoberbering-type alkaloids.</title>
        <authorList>
            <person name="Wang B."/>
            <person name="Shu S."/>
            <person name="Song C."/>
            <person name="Liu Y."/>
        </authorList>
    </citation>
    <scope>NUCLEOTIDE SEQUENCE [LARGE SCALE GENOMIC DNA]</scope>
    <source>
        <strain evidence="3">HL-2020</strain>
        <tissue evidence="3">Leaf</tissue>
    </source>
</reference>
<evidence type="ECO:0000313" key="3">
    <source>
        <dbReference type="EMBL" id="KAF9588579.1"/>
    </source>
</evidence>
<comment type="caution">
    <text evidence="3">The sequence shown here is derived from an EMBL/GenBank/DDBJ whole genome shotgun (WGS) entry which is preliminary data.</text>
</comment>
<protein>
    <recommendedName>
        <fullName evidence="5">CLAVATA3/ESR (CLE)-related protein</fullName>
    </recommendedName>
</protein>
<dbReference type="PANTHER" id="PTHR37184:SF2">
    <property type="entry name" value="CLAVATA3_ESR (CLE)-RELATED PROTEIN 43"/>
    <property type="match status" value="1"/>
</dbReference>
<dbReference type="InterPro" id="IPR040274">
    <property type="entry name" value="CLE27/CLE43"/>
</dbReference>
<dbReference type="EMBL" id="JADFTS010000009">
    <property type="protein sequence ID" value="KAF9588579.1"/>
    <property type="molecule type" value="Genomic_DNA"/>
</dbReference>
<dbReference type="AlphaFoldDB" id="A0A835LE84"/>
<feature type="region of interest" description="Disordered" evidence="1">
    <location>
        <begin position="82"/>
        <end position="109"/>
    </location>
</feature>